<evidence type="ECO:0000313" key="3">
    <source>
        <dbReference type="Proteomes" id="UP001355056"/>
    </source>
</evidence>
<feature type="domain" description="Restriction endonuclease type IV Mrr" evidence="1">
    <location>
        <begin position="39"/>
        <end position="127"/>
    </location>
</feature>
<keyword evidence="3" id="KW-1185">Reference proteome</keyword>
<dbReference type="EC" id="3.1.21.-" evidence="2"/>
<name>A0ABU7YXM7_9GAMM</name>
<dbReference type="Proteomes" id="UP001355056">
    <property type="component" value="Unassembled WGS sequence"/>
</dbReference>
<keyword evidence="2" id="KW-0378">Hydrolase</keyword>
<reference evidence="2 3" key="1">
    <citation type="journal article" date="2016" name="Int. J. Syst. Evol. Microbiol.">
        <title>Lysobacter erysipheiresistens sp. nov., an antagonist of powdery mildew, isolated from tobacco-cultivated soil.</title>
        <authorList>
            <person name="Xie B."/>
            <person name="Li T."/>
            <person name="Lin X."/>
            <person name="Wang C.J."/>
            <person name="Chen Y.J."/>
            <person name="Liu W.J."/>
            <person name="Zhao Z.W."/>
        </authorList>
    </citation>
    <scope>NUCLEOTIDE SEQUENCE [LARGE SCALE GENOMIC DNA]</scope>
    <source>
        <strain evidence="2 3">RS-LYSO-3</strain>
    </source>
</reference>
<dbReference type="GO" id="GO:0016787">
    <property type="term" value="F:hydrolase activity"/>
    <property type="evidence" value="ECO:0007669"/>
    <property type="project" value="UniProtKB-KW"/>
</dbReference>
<keyword evidence="2" id="KW-0255">Endonuclease</keyword>
<accession>A0ABU7YXM7</accession>
<comment type="caution">
    <text evidence="2">The sequence shown here is derived from an EMBL/GenBank/DDBJ whole genome shotgun (WGS) entry which is preliminary data.</text>
</comment>
<keyword evidence="2" id="KW-0540">Nuclease</keyword>
<dbReference type="RefSeq" id="WP_332615989.1">
    <property type="nucleotide sequence ID" value="NZ_JAXGFP010000003.1"/>
</dbReference>
<dbReference type="InterPro" id="IPR007560">
    <property type="entry name" value="Restrct_endonuc_IV_Mrr"/>
</dbReference>
<proteinExistence type="predicted"/>
<sequence>MSTVAKGTAFENRVFAAIQAELAADRLGLSPALARAHQRQAYYSRDRDADIITDLSIEVWLPSADSWSILWVCECKDYSGSVPVDDVEEFKAKLDQIAGSNKKGVLAISGALQSSALRYAKANGIGVIRLLPDNQVEHVLYMMTAATLAAMSRLDSAEFNAALTRPSFVGRNRDFYAAAEGYIFGDWRALLRHSLRLPQPSS</sequence>
<protein>
    <submittedName>
        <fullName evidence="2">Restriction endonuclease</fullName>
        <ecNumber evidence="2">3.1.21.-</ecNumber>
    </submittedName>
</protein>
<dbReference type="Pfam" id="PF04471">
    <property type="entry name" value="Mrr_cat"/>
    <property type="match status" value="1"/>
</dbReference>
<organism evidence="2 3">
    <name type="scientific">Novilysobacter erysipheiresistens</name>
    <dbReference type="NCBI Taxonomy" id="1749332"/>
    <lineage>
        <taxon>Bacteria</taxon>
        <taxon>Pseudomonadati</taxon>
        <taxon>Pseudomonadota</taxon>
        <taxon>Gammaproteobacteria</taxon>
        <taxon>Lysobacterales</taxon>
        <taxon>Lysobacteraceae</taxon>
        <taxon>Novilysobacter</taxon>
    </lineage>
</organism>
<dbReference type="GO" id="GO:0004519">
    <property type="term" value="F:endonuclease activity"/>
    <property type="evidence" value="ECO:0007669"/>
    <property type="project" value="UniProtKB-KW"/>
</dbReference>
<evidence type="ECO:0000259" key="1">
    <source>
        <dbReference type="Pfam" id="PF04471"/>
    </source>
</evidence>
<gene>
    <name evidence="2" type="ORF">SNE34_06845</name>
</gene>
<dbReference type="EMBL" id="JAXGFP010000003">
    <property type="protein sequence ID" value="MEG3183722.1"/>
    <property type="molecule type" value="Genomic_DNA"/>
</dbReference>
<evidence type="ECO:0000313" key="2">
    <source>
        <dbReference type="EMBL" id="MEG3183722.1"/>
    </source>
</evidence>